<dbReference type="RefSeq" id="XP_017985943.1">
    <property type="nucleotide sequence ID" value="XM_018130454.1"/>
</dbReference>
<dbReference type="GO" id="GO:0031261">
    <property type="term" value="C:DNA replication preinitiation complex"/>
    <property type="evidence" value="ECO:0007669"/>
    <property type="project" value="TreeGrafter"/>
</dbReference>
<evidence type="ECO:0000256" key="5">
    <source>
        <dbReference type="ARBA" id="ARBA00023306"/>
    </source>
</evidence>
<evidence type="ECO:0000256" key="4">
    <source>
        <dbReference type="ARBA" id="ARBA00023242"/>
    </source>
</evidence>
<dbReference type="GO" id="GO:0006270">
    <property type="term" value="P:DNA replication initiation"/>
    <property type="evidence" value="ECO:0007669"/>
    <property type="project" value="InterPro"/>
</dbReference>
<keyword evidence="3" id="KW-0235">DNA replication</keyword>
<evidence type="ECO:0000256" key="3">
    <source>
        <dbReference type="ARBA" id="ARBA00022705"/>
    </source>
</evidence>
<comment type="subcellular location">
    <subcellularLocation>
        <location evidence="1">Nucleus</location>
    </subcellularLocation>
</comment>
<evidence type="ECO:0000256" key="1">
    <source>
        <dbReference type="ARBA" id="ARBA00004123"/>
    </source>
</evidence>
<dbReference type="InterPro" id="IPR003874">
    <property type="entry name" value="CDC45"/>
</dbReference>
<evidence type="ECO:0000313" key="8">
    <source>
        <dbReference type="Proteomes" id="UP000243052"/>
    </source>
</evidence>
<dbReference type="STRING" id="45286.A0A120K130"/>
<evidence type="ECO:0000256" key="6">
    <source>
        <dbReference type="SAM" id="MobiDB-lite"/>
    </source>
</evidence>
<dbReference type="GO" id="GO:0000727">
    <property type="term" value="P:double-strand break repair via break-induced replication"/>
    <property type="evidence" value="ECO:0007669"/>
    <property type="project" value="TreeGrafter"/>
</dbReference>
<keyword evidence="4" id="KW-0539">Nucleus</keyword>
<dbReference type="GO" id="GO:0003697">
    <property type="term" value="F:single-stranded DNA binding"/>
    <property type="evidence" value="ECO:0007669"/>
    <property type="project" value="TreeGrafter"/>
</dbReference>
<dbReference type="PANTHER" id="PTHR10507">
    <property type="entry name" value="CDC45-RELATED PROTEIN"/>
    <property type="match status" value="1"/>
</dbReference>
<dbReference type="Proteomes" id="UP000243052">
    <property type="component" value="Chromosome ii"/>
</dbReference>
<evidence type="ECO:0000256" key="2">
    <source>
        <dbReference type="ARBA" id="ARBA00010727"/>
    </source>
</evidence>
<dbReference type="EMBL" id="CP014242">
    <property type="protein sequence ID" value="AMD18947.1"/>
    <property type="molecule type" value="Genomic_DNA"/>
</dbReference>
<sequence>MYLSIRDFHEAYSKIVSNSSTHSSCRLVIFVSCLNIDALCATKMLVKLLRKQLVQQQLVPIFGYSELLDHFLKLDENICDVILVGCGGMIDLEMFLQIDAESYVVEGEHKDGKSQLKRNIYVLDCHRPWNLDNLFGSMVITCFDDGTIEGALQKEQEAYAKILELEGEIGEYSYSDSELEYEQDDAEVDSEEQDEDYPGMKRVNDNANKGSRKHRKKQLCAYEKLIEEYYSRGTTVSNSLAVQVYSLISSVGETNLEYIWLTILGVTSLDTIYPHVYEQLQGLLKDEVRRLSPHDKTKTPDKLSIDIQPDYLLFLLRHSSLYDSFYYSNYVNAKFSLWKESGKKRLHKMLARMGIPLSTAQEHWLYMDNGIKKQLGVIFEKNLDRYGLQDIVRDGFVRTFGYRGSISASEFVEAIVGLLEMGKSKFNDPLSVLNDPPDTQSILHGESIEALLIQRQKRWISNFWTSWDSLDDDMGLLKLGIENAQFLQKAIFSTGVAVLEKRIIKHLRIYRLCVLQDGPYLPLFRNPLTLLRLGNWLIEYFAEFDDKQLLPIVLASLDSSTGTYLVAGLAPRYPRGMDALPAHTVILNNFNISFQQIAQETGAKVRIDNFESSIIEITKDDLQPFLEKLTLSGLI</sequence>
<keyword evidence="5" id="KW-0131">Cell cycle</keyword>
<dbReference type="OrthoDB" id="10258882at2759"/>
<keyword evidence="8" id="KW-1185">Reference proteome</keyword>
<name>A0A120K130_9SACH</name>
<dbReference type="AlphaFoldDB" id="A0A120K130"/>
<dbReference type="PANTHER" id="PTHR10507:SF0">
    <property type="entry name" value="CELL DIVISION CONTROL PROTEIN 45 HOMOLOG"/>
    <property type="match status" value="1"/>
</dbReference>
<protein>
    <submittedName>
        <fullName evidence="7">HBR046Cp</fullName>
    </submittedName>
</protein>
<comment type="similarity">
    <text evidence="2">Belongs to the CDC45 family.</text>
</comment>
<proteinExistence type="inferred from homology"/>
<dbReference type="GO" id="GO:1902977">
    <property type="term" value="P:mitotic DNA replication preinitiation complex assembly"/>
    <property type="evidence" value="ECO:0007669"/>
    <property type="project" value="TreeGrafter"/>
</dbReference>
<reference evidence="7 8" key="1">
    <citation type="submission" date="2016-01" db="EMBL/GenBank/DDBJ databases">
        <title>Genome sequence of the yeast Holleya sinecauda.</title>
        <authorList>
            <person name="Dietrich F.S."/>
        </authorList>
    </citation>
    <scope>NUCLEOTIDE SEQUENCE [LARGE SCALE GENOMIC DNA]</scope>
    <source>
        <strain evidence="7 8">ATCC 58844</strain>
    </source>
</reference>
<dbReference type="GO" id="GO:0003682">
    <property type="term" value="F:chromatin binding"/>
    <property type="evidence" value="ECO:0007669"/>
    <property type="project" value="TreeGrafter"/>
</dbReference>
<organism evidence="7 8">
    <name type="scientific">Eremothecium sinecaudum</name>
    <dbReference type="NCBI Taxonomy" id="45286"/>
    <lineage>
        <taxon>Eukaryota</taxon>
        <taxon>Fungi</taxon>
        <taxon>Dikarya</taxon>
        <taxon>Ascomycota</taxon>
        <taxon>Saccharomycotina</taxon>
        <taxon>Saccharomycetes</taxon>
        <taxon>Saccharomycetales</taxon>
        <taxon>Saccharomycetaceae</taxon>
        <taxon>Eremothecium</taxon>
    </lineage>
</organism>
<dbReference type="GeneID" id="28722139"/>
<evidence type="ECO:0000313" key="7">
    <source>
        <dbReference type="EMBL" id="AMD18947.1"/>
    </source>
</evidence>
<accession>A0A120K130</accession>
<dbReference type="GO" id="GO:0003688">
    <property type="term" value="F:DNA replication origin binding"/>
    <property type="evidence" value="ECO:0007669"/>
    <property type="project" value="TreeGrafter"/>
</dbReference>
<dbReference type="Pfam" id="PF02724">
    <property type="entry name" value="CDC45"/>
    <property type="match status" value="1"/>
</dbReference>
<feature type="compositionally biased region" description="Acidic residues" evidence="6">
    <location>
        <begin position="185"/>
        <end position="197"/>
    </location>
</feature>
<feature type="region of interest" description="Disordered" evidence="6">
    <location>
        <begin position="185"/>
        <end position="210"/>
    </location>
</feature>
<gene>
    <name evidence="7" type="ORF">AW171_hschr2475</name>
</gene>